<dbReference type="Proteomes" id="UP000828048">
    <property type="component" value="Chromosome 11"/>
</dbReference>
<dbReference type="EMBL" id="CM037161">
    <property type="protein sequence ID" value="KAH7854069.1"/>
    <property type="molecule type" value="Genomic_DNA"/>
</dbReference>
<evidence type="ECO:0000313" key="2">
    <source>
        <dbReference type="Proteomes" id="UP000828048"/>
    </source>
</evidence>
<reference evidence="1 2" key="1">
    <citation type="journal article" date="2021" name="Hortic Res">
        <title>High-quality reference genome and annotation aids understanding of berry development for evergreen blueberry (Vaccinium darrowii).</title>
        <authorList>
            <person name="Yu J."/>
            <person name="Hulse-Kemp A.M."/>
            <person name="Babiker E."/>
            <person name="Staton M."/>
        </authorList>
    </citation>
    <scope>NUCLEOTIDE SEQUENCE [LARGE SCALE GENOMIC DNA]</scope>
    <source>
        <strain evidence="2">cv. NJ 8807/NJ 8810</strain>
        <tissue evidence="1">Young leaf</tissue>
    </source>
</reference>
<keyword evidence="2" id="KW-1185">Reference proteome</keyword>
<organism evidence="1 2">
    <name type="scientific">Vaccinium darrowii</name>
    <dbReference type="NCBI Taxonomy" id="229202"/>
    <lineage>
        <taxon>Eukaryota</taxon>
        <taxon>Viridiplantae</taxon>
        <taxon>Streptophyta</taxon>
        <taxon>Embryophyta</taxon>
        <taxon>Tracheophyta</taxon>
        <taxon>Spermatophyta</taxon>
        <taxon>Magnoliopsida</taxon>
        <taxon>eudicotyledons</taxon>
        <taxon>Gunneridae</taxon>
        <taxon>Pentapetalae</taxon>
        <taxon>asterids</taxon>
        <taxon>Ericales</taxon>
        <taxon>Ericaceae</taxon>
        <taxon>Vaccinioideae</taxon>
        <taxon>Vaccinieae</taxon>
        <taxon>Vaccinium</taxon>
    </lineage>
</organism>
<accession>A0ACB7YLN4</accession>
<gene>
    <name evidence="1" type="ORF">Vadar_009682</name>
</gene>
<protein>
    <submittedName>
        <fullName evidence="1">Uncharacterized protein</fullName>
    </submittedName>
</protein>
<name>A0ACB7YLN4_9ERIC</name>
<proteinExistence type="predicted"/>
<evidence type="ECO:0000313" key="1">
    <source>
        <dbReference type="EMBL" id="KAH7854069.1"/>
    </source>
</evidence>
<sequence>MAKFSVSAQSFTLLGDFQPQNGPVVKEFSLNITSDTLILNFTPLDNSFAFLNALEIVSIPDGLFPVSARTIDHPVEYQTFLTEAMETVARVNMGNQTVSPQNDTLWRLWVSDEPYLNHVNLATFVSNMSAVKYSRNSPSRDIAPPSVYGTATRLNSQLDPRTLINVTWSFSVDPTFEYLVRFHFCDIVSVSPEQLFFNVYINSWLVALNLDLSNLTSKILGTPYYMDVVRTSSDSQVLSVSIEPSTLAPYPDGILNGLEIMKLSDSRGSFVARDFKANSNKKVWVIVGISIGVSFVAFFSALFLFVACRRRRSSLVVHSADDHIGNNRGGGSETQENKLANGTAILFSSKIVYRVPFVAIQEATDNFSESLVIGIGGFGKVYKGVLTDGRDVAVKRGISQSGQEVLCGRPVVDPSLPRDRVNLVEWAMELEKMGKLENIIDLCLKGEIRPDSFQKFGEITVKCLAECGVNRPNMGDVLWNLECALQLQGNDERPDWNGDSTPFPNSASHFETSVSTSQFSVGSAHNLADVSMSRLFSQMVKAETSGQTDVEK</sequence>
<comment type="caution">
    <text evidence="1">The sequence shown here is derived from an EMBL/GenBank/DDBJ whole genome shotgun (WGS) entry which is preliminary data.</text>
</comment>